<name>A0A1S6J0P4_9FIRM</name>
<dbReference type="AlphaFoldDB" id="A0A1S6J0P4"/>
<keyword evidence="2" id="KW-1185">Reference proteome</keyword>
<organism evidence="1 2">
    <name type="scientific">Desulforamulus ferrireducens</name>
    <dbReference type="NCBI Taxonomy" id="1833852"/>
    <lineage>
        <taxon>Bacteria</taxon>
        <taxon>Bacillati</taxon>
        <taxon>Bacillota</taxon>
        <taxon>Clostridia</taxon>
        <taxon>Eubacteriales</taxon>
        <taxon>Peptococcaceae</taxon>
        <taxon>Desulforamulus</taxon>
    </lineage>
</organism>
<proteinExistence type="predicted"/>
<reference evidence="1 2" key="1">
    <citation type="journal article" date="2016" name="Int. J. Syst. Evol. Microbiol.">
        <title>Desulfotomaculum ferrireducens sp. nov., a moderately thermophilic sulfate-reducing and dissimilatory Fe(III)-reducing bacterium isolated from compost.</title>
        <authorList>
            <person name="Yang G."/>
            <person name="Guo J."/>
            <person name="Zhuang L."/>
            <person name="Yuan Y."/>
            <person name="Zhou S."/>
        </authorList>
    </citation>
    <scope>NUCLEOTIDE SEQUENCE [LARGE SCALE GENOMIC DNA]</scope>
    <source>
        <strain evidence="1 2">GSS09</strain>
    </source>
</reference>
<evidence type="ECO:0000313" key="1">
    <source>
        <dbReference type="EMBL" id="AQS60595.1"/>
    </source>
</evidence>
<protein>
    <submittedName>
        <fullName evidence="1">Uncharacterized protein</fullName>
    </submittedName>
</protein>
<dbReference type="KEGG" id="dfg:B0537_11875"/>
<gene>
    <name evidence="1" type="ORF">B0537_11875</name>
</gene>
<accession>A0A1S6J0P4</accession>
<dbReference type="EMBL" id="CP019698">
    <property type="protein sequence ID" value="AQS60595.1"/>
    <property type="molecule type" value="Genomic_DNA"/>
</dbReference>
<sequence length="149" mass="17209">MYCMNCHGWVDDWGSHDCPSGYWVVTDKEMVGIATRLHNLGITPLSAVWTTTEIGVWDDYEYLLSVKIDIGRRISEAVLGELPSGWKYHWETVTPDKSELHMLAYTERWYNFGFKSVDRRIEELIKEFEEYLDTRDADAVKALLLLGAG</sequence>
<evidence type="ECO:0000313" key="2">
    <source>
        <dbReference type="Proteomes" id="UP000189464"/>
    </source>
</evidence>
<dbReference type="Proteomes" id="UP000189464">
    <property type="component" value="Chromosome"/>
</dbReference>